<dbReference type="InterPro" id="IPR021827">
    <property type="entry name" value="Nup186/Nup192/Nup205"/>
</dbReference>
<name>A0A2J6T770_9HELO</name>
<dbReference type="GO" id="GO:0017056">
    <property type="term" value="F:structural constituent of nuclear pore"/>
    <property type="evidence" value="ECO:0007669"/>
    <property type="project" value="TreeGrafter"/>
</dbReference>
<evidence type="ECO:0000256" key="2">
    <source>
        <dbReference type="ARBA" id="ARBA00005892"/>
    </source>
</evidence>
<dbReference type="PANTHER" id="PTHR31344:SF0">
    <property type="entry name" value="NUCLEAR PORE COMPLEX PROTEIN NUP205"/>
    <property type="match status" value="1"/>
</dbReference>
<dbReference type="GeneID" id="36585080"/>
<comment type="subcellular location">
    <subcellularLocation>
        <location evidence="1">Nucleus</location>
    </subcellularLocation>
</comment>
<dbReference type="InParanoid" id="A0A2J6T770"/>
<evidence type="ECO:0000256" key="4">
    <source>
        <dbReference type="ARBA" id="ARBA00023242"/>
    </source>
</evidence>
<evidence type="ECO:0008006" key="7">
    <source>
        <dbReference type="Google" id="ProtNLM"/>
    </source>
</evidence>
<proteinExistence type="inferred from homology"/>
<dbReference type="RefSeq" id="XP_024735758.1">
    <property type="nucleotide sequence ID" value="XM_024877003.1"/>
</dbReference>
<dbReference type="EMBL" id="KZ613817">
    <property type="protein sequence ID" value="PMD58854.1"/>
    <property type="molecule type" value="Genomic_DNA"/>
</dbReference>
<evidence type="ECO:0000313" key="6">
    <source>
        <dbReference type="Proteomes" id="UP000235371"/>
    </source>
</evidence>
<keyword evidence="6" id="KW-1185">Reference proteome</keyword>
<dbReference type="PANTHER" id="PTHR31344">
    <property type="entry name" value="NUCLEAR PORE COMPLEX PROTEIN NUP205"/>
    <property type="match status" value="1"/>
</dbReference>
<evidence type="ECO:0000313" key="5">
    <source>
        <dbReference type="EMBL" id="PMD58854.1"/>
    </source>
</evidence>
<dbReference type="Pfam" id="PF11894">
    <property type="entry name" value="Nup192"/>
    <property type="match status" value="1"/>
</dbReference>
<protein>
    <recommendedName>
        <fullName evidence="7">Nuclear pore complex subunit Nup192</fullName>
    </recommendedName>
</protein>
<dbReference type="FunCoup" id="A0A2J6T770">
    <property type="interactions" value="156"/>
</dbReference>
<sequence>MAELNSLESLQALYSDLVALSEKQLSSIERLAAELDAHRRDFKNLLDKKPRNEQSRKSLATGKLDVSGDEYTINAEFQQGALQLADELDLDELDAASVFLEAQGDTDASGQPALTNSVVRFHQRRKCVLDCLRMIVQLSADINQDDQLRADLRAILDDIVQPGVPPLRYTQRCLSSMTDIKLWLQRLAEKLSGASVLERLQHVEVLQMMEYQRVSLIKQHESLAVILVYLVKESHSVAADFDQVLETMRRADKYDNLLLHYFPPLAAFISRFGGVDGNITDARALNARVFQQDDDKPWTLPYVHAAFRAWWLAEYSGWYGENSESNVPDNQVQPEAAQRAQQFETALKDGAFDFILSLSADVKPVEWYDPARLGLRQYLQRKAPVLASDSVPFSDFFQEVLMELLETFVESFITNLPDALRKLRQDEDEQRQLSPNHEHDPDLEKFVVIISYAYDGRPKAALEGFWDAPDGALIGFVQWTSKRASTPLISAFCEMLQAISADEECATAAHHFLLDEGAQPTGKIRRTTSLTWNQIFKELTFYSSQLRDVPALPQGQTYRLGKPQTDHVEREPDSEILLECYLRLITRLCSGSTEARTFLAQHQSFHITDLLFQLASSAIASRLRACAFTTLRSLLTQKSKDAGEYLWTALDVWISGGYSPGSTMPKTSSSSSTTTTAASMGAILKGLASGFEEPNAFVQLLHALVLPYHDDSGLCDDLPFPENLGISTRQPGIDPYIDFVLGQIFGQRAPEQNEPAQLRLLQLSCLDFIATCLDTFNEDLVIFASQSNVVVDAAIRASNLQNYVLLHPFSRVMEWMFNDKIMAALFATVHQDPAEVHRVNPESPLMLCLLRGIHVISSILDLQPTYLDIIRPLIKSVPNYRRIPVSNALFGCFEDGVLNHLTIFSDLGRYCGTGYSKLVLSSLKLLEKLSASPKLSSSPSSGLGRGSDRNKALAALDDDAETISKILLCEIDSPLDNNQGPESDTYIIKIQILDFLNACLRTAPGRPTIAHLLLGFRCDNDSLSVDADGPFSRSVSLFHSILDMVLNTPISQDDVGISSWLVSLSYKGMQVLRELWSSPISSPITMAEMQANDTFFLLFARETIIKPEILWQGLNATDPAFTSSPSASCLSEFLGRRSLVLQYLSAELRQVARSHSPSLKQRMFETLLGSTTLDDGEKVEHATIFDLFDFMENEFTAPPNPPQLTWFKHIDVHACLDRYEDLSSSYDLTKAEELLLLHCAELTHARRLENEQDKNNVNAEAQGLLQFMAQDNQVKILNASRIKVLRSWVQLTLLMVESGDFDSTARISFVLRSLQTIMPRTESGLEAVSEALELARLAKALIFSLDFGSDSFKQGDIGDLVSDRLFHLFQVSLRAIITLGAKVELKALYYDISYRYLSGMSDVSGISGIHRRHGIQTIKTAGERFIEVVCDDAHAGEPACRIAALLVLGALVKMGRQENSKYMIEALARLNFIGILVDTIQHISTDLRETSVEDIDMQLSYCHAKLSLLLQISQTRLGAVAILNSGLLHSIKVSGLFATDADLGVDIEGPDAVNQHYRLLAAVMRVICAAVLSRGSQNQQTLEQGRKFLSENRLSILAVLKKSAGLGNTSGMSQQSIDDLADSFTLLMSVTEFLEFEEQMHQKKRAKVYTAFT</sequence>
<keyword evidence="3" id="KW-0813">Transport</keyword>
<dbReference type="GO" id="GO:0006999">
    <property type="term" value="P:nuclear pore organization"/>
    <property type="evidence" value="ECO:0007669"/>
    <property type="project" value="TreeGrafter"/>
</dbReference>
<dbReference type="OrthoDB" id="2019644at2759"/>
<keyword evidence="4" id="KW-0539">Nucleus</keyword>
<evidence type="ECO:0000256" key="1">
    <source>
        <dbReference type="ARBA" id="ARBA00004123"/>
    </source>
</evidence>
<dbReference type="GO" id="GO:0044611">
    <property type="term" value="C:nuclear pore inner ring"/>
    <property type="evidence" value="ECO:0007669"/>
    <property type="project" value="TreeGrafter"/>
</dbReference>
<reference evidence="5 6" key="1">
    <citation type="submission" date="2016-04" db="EMBL/GenBank/DDBJ databases">
        <title>A degradative enzymes factory behind the ericoid mycorrhizal symbiosis.</title>
        <authorList>
            <consortium name="DOE Joint Genome Institute"/>
            <person name="Martino E."/>
            <person name="Morin E."/>
            <person name="Grelet G."/>
            <person name="Kuo A."/>
            <person name="Kohler A."/>
            <person name="Daghino S."/>
            <person name="Barry K."/>
            <person name="Choi C."/>
            <person name="Cichocki N."/>
            <person name="Clum A."/>
            <person name="Copeland A."/>
            <person name="Hainaut M."/>
            <person name="Haridas S."/>
            <person name="Labutti K."/>
            <person name="Lindquist E."/>
            <person name="Lipzen A."/>
            <person name="Khouja H.-R."/>
            <person name="Murat C."/>
            <person name="Ohm R."/>
            <person name="Olson A."/>
            <person name="Spatafora J."/>
            <person name="Veneault-Fourrey C."/>
            <person name="Henrissat B."/>
            <person name="Grigoriev I."/>
            <person name="Martin F."/>
            <person name="Perotto S."/>
        </authorList>
    </citation>
    <scope>NUCLEOTIDE SEQUENCE [LARGE SCALE GENOMIC DNA]</scope>
    <source>
        <strain evidence="5 6">E</strain>
    </source>
</reference>
<gene>
    <name evidence="5" type="ORF">K444DRAFT_562793</name>
</gene>
<accession>A0A2J6T770</accession>
<dbReference type="STRING" id="1095630.A0A2J6T770"/>
<evidence type="ECO:0000256" key="3">
    <source>
        <dbReference type="ARBA" id="ARBA00022448"/>
    </source>
</evidence>
<organism evidence="5 6">
    <name type="scientific">Hyaloscypha bicolor E</name>
    <dbReference type="NCBI Taxonomy" id="1095630"/>
    <lineage>
        <taxon>Eukaryota</taxon>
        <taxon>Fungi</taxon>
        <taxon>Dikarya</taxon>
        <taxon>Ascomycota</taxon>
        <taxon>Pezizomycotina</taxon>
        <taxon>Leotiomycetes</taxon>
        <taxon>Helotiales</taxon>
        <taxon>Hyaloscyphaceae</taxon>
        <taxon>Hyaloscypha</taxon>
        <taxon>Hyaloscypha bicolor</taxon>
    </lineage>
</organism>
<comment type="similarity">
    <text evidence="2">Belongs to the NUP186/NUP192/NUP205 family.</text>
</comment>
<dbReference type="Proteomes" id="UP000235371">
    <property type="component" value="Unassembled WGS sequence"/>
</dbReference>